<evidence type="ECO:0000313" key="2">
    <source>
        <dbReference type="Proteomes" id="UP000271162"/>
    </source>
</evidence>
<evidence type="ECO:0000313" key="1">
    <source>
        <dbReference type="EMBL" id="VDL81183.1"/>
    </source>
</evidence>
<proteinExistence type="predicted"/>
<sequence length="156" mass="17759">MAKITGLEDLGYVIGMRMEIVWLTSCPHVSSTATRCLRRRNTVAEHGNHLVARLMLRSTASLPTEDGAFTTLPWFDHHLEKNTWHRPKGRKQAVFDEDLLNDALSLYDWRVAEDPTEDYELLLKGLRTCADALVHYQAEIPASLRTPMRCLRGGEV</sequence>
<keyword evidence="2" id="KW-1185">Reference proteome</keyword>
<dbReference type="EMBL" id="UYSL01022813">
    <property type="protein sequence ID" value="VDL81183.1"/>
    <property type="molecule type" value="Genomic_DNA"/>
</dbReference>
<protein>
    <submittedName>
        <fullName evidence="3">DUF5623 domain-containing protein</fullName>
    </submittedName>
</protein>
<dbReference type="WBParaSite" id="NBR_0001752501-mRNA-1">
    <property type="protein sequence ID" value="NBR_0001752501-mRNA-1"/>
    <property type="gene ID" value="NBR_0001752501"/>
</dbReference>
<reference evidence="1 2" key="2">
    <citation type="submission" date="2018-11" db="EMBL/GenBank/DDBJ databases">
        <authorList>
            <consortium name="Pathogen Informatics"/>
        </authorList>
    </citation>
    <scope>NUCLEOTIDE SEQUENCE [LARGE SCALE GENOMIC DNA]</scope>
</reference>
<reference evidence="3" key="1">
    <citation type="submission" date="2017-02" db="UniProtKB">
        <authorList>
            <consortium name="WormBaseParasite"/>
        </authorList>
    </citation>
    <scope>IDENTIFICATION</scope>
</reference>
<evidence type="ECO:0000313" key="3">
    <source>
        <dbReference type="WBParaSite" id="NBR_0001752501-mRNA-1"/>
    </source>
</evidence>
<accession>A0A0N4YKF9</accession>
<dbReference type="AlphaFoldDB" id="A0A0N4YKF9"/>
<organism evidence="3">
    <name type="scientific">Nippostrongylus brasiliensis</name>
    <name type="common">Rat hookworm</name>
    <dbReference type="NCBI Taxonomy" id="27835"/>
    <lineage>
        <taxon>Eukaryota</taxon>
        <taxon>Metazoa</taxon>
        <taxon>Ecdysozoa</taxon>
        <taxon>Nematoda</taxon>
        <taxon>Chromadorea</taxon>
        <taxon>Rhabditida</taxon>
        <taxon>Rhabditina</taxon>
        <taxon>Rhabditomorpha</taxon>
        <taxon>Strongyloidea</taxon>
        <taxon>Heligmosomidae</taxon>
        <taxon>Nippostrongylus</taxon>
    </lineage>
</organism>
<dbReference type="Proteomes" id="UP000271162">
    <property type="component" value="Unassembled WGS sequence"/>
</dbReference>
<name>A0A0N4YKF9_NIPBR</name>
<gene>
    <name evidence="1" type="ORF">NBR_LOCUS17526</name>
</gene>